<keyword evidence="5" id="KW-1185">Reference proteome</keyword>
<dbReference type="InterPro" id="IPR014774">
    <property type="entry name" value="KaiC-like_dom"/>
</dbReference>
<dbReference type="PANTHER" id="PTHR43637:SF3">
    <property type="entry name" value="FLAGELLA-RELATED PROTEIN H-RELATED"/>
    <property type="match status" value="1"/>
</dbReference>
<dbReference type="Pfam" id="PF06745">
    <property type="entry name" value="ATPase"/>
    <property type="match status" value="1"/>
</dbReference>
<dbReference type="STRING" id="370438.PTH_0749"/>
<proteinExistence type="predicted"/>
<dbReference type="PANTHER" id="PTHR43637">
    <property type="entry name" value="UPF0273 PROTEIN TM_0370"/>
    <property type="match status" value="1"/>
</dbReference>
<dbReference type="eggNOG" id="COG0467">
    <property type="taxonomic scope" value="Bacteria"/>
</dbReference>
<dbReference type="Proteomes" id="UP000006556">
    <property type="component" value="Chromosome"/>
</dbReference>
<feature type="domain" description="KaiC-like" evidence="3">
    <location>
        <begin position="7"/>
        <end position="234"/>
    </location>
</feature>
<evidence type="ECO:0000256" key="1">
    <source>
        <dbReference type="ARBA" id="ARBA00022741"/>
    </source>
</evidence>
<dbReference type="AlphaFoldDB" id="A5D489"/>
<evidence type="ECO:0000256" key="2">
    <source>
        <dbReference type="ARBA" id="ARBA00022840"/>
    </source>
</evidence>
<dbReference type="Gene3D" id="3.40.50.300">
    <property type="entry name" value="P-loop containing nucleotide triphosphate hydrolases"/>
    <property type="match status" value="1"/>
</dbReference>
<dbReference type="SUPFAM" id="SSF52540">
    <property type="entry name" value="P-loop containing nucleoside triphosphate hydrolases"/>
    <property type="match status" value="1"/>
</dbReference>
<evidence type="ECO:0000313" key="4">
    <source>
        <dbReference type="EMBL" id="BAF58930.1"/>
    </source>
</evidence>
<dbReference type="EMBL" id="AP009389">
    <property type="protein sequence ID" value="BAF58930.1"/>
    <property type="molecule type" value="Genomic_DNA"/>
</dbReference>
<reference evidence="5" key="1">
    <citation type="journal article" date="2008" name="Genome Res.">
        <title>The genome of Pelotomaculum thermopropionicum reveals niche-associated evolution in anaerobic microbiota.</title>
        <authorList>
            <person name="Kosaka T."/>
            <person name="Kato S."/>
            <person name="Shimoyama T."/>
            <person name="Ishii S."/>
            <person name="Abe T."/>
            <person name="Watanabe K."/>
        </authorList>
    </citation>
    <scope>NUCLEOTIDE SEQUENCE [LARGE SCALE GENOMIC DNA]</scope>
    <source>
        <strain evidence="5">DSM 13744 / JCM 10971 / SI</strain>
    </source>
</reference>
<organism evidence="4 5">
    <name type="scientific">Pelotomaculum thermopropionicum (strain DSM 13744 / JCM 10971 / SI)</name>
    <dbReference type="NCBI Taxonomy" id="370438"/>
    <lineage>
        <taxon>Bacteria</taxon>
        <taxon>Bacillati</taxon>
        <taxon>Bacillota</taxon>
        <taxon>Clostridia</taxon>
        <taxon>Eubacteriales</taxon>
        <taxon>Desulfotomaculaceae</taxon>
        <taxon>Pelotomaculum</taxon>
    </lineage>
</organism>
<protein>
    <submittedName>
        <fullName evidence="4">RecA-superfamily ATPase</fullName>
    </submittedName>
</protein>
<keyword evidence="1" id="KW-0547">Nucleotide-binding</keyword>
<dbReference type="InterPro" id="IPR027417">
    <property type="entry name" value="P-loop_NTPase"/>
</dbReference>
<evidence type="ECO:0000313" key="5">
    <source>
        <dbReference type="Proteomes" id="UP000006556"/>
    </source>
</evidence>
<sequence>MQRAFFGVEGLDHKLEKGLAYGSQIMVEGDSGVGKTVLAGEFIKEGLRCGDTCIYVACDEPPAVMREHLLSFKVGTPAYEETGRLIFIDAYEENGSKEKHSLSDHRNLEKYFALESEVLHRLSGRRVRLVVDSLSTLFTMIDPADILDFHRTRIKQLRRNRILAMDIFVSGVLEPRLMTITGHLYNFILKMNFGGARHSSVRIMQIGKVKSQQFVSSRHIFTINPVYGILVSPDMGVIE</sequence>
<dbReference type="KEGG" id="pth:PTH_0749"/>
<accession>A5D489</accession>
<dbReference type="PROSITE" id="PS00675">
    <property type="entry name" value="SIGMA54_INTERACT_1"/>
    <property type="match status" value="1"/>
</dbReference>
<gene>
    <name evidence="4" type="primary">RAD55</name>
    <name evidence="4" type="ordered locus">PTH_0749</name>
</gene>
<name>A5D489_PELTS</name>
<evidence type="ECO:0000259" key="3">
    <source>
        <dbReference type="Pfam" id="PF06745"/>
    </source>
</evidence>
<dbReference type="HOGENOM" id="CLU_1160223_0_0_9"/>
<keyword evidence="2" id="KW-0067">ATP-binding</keyword>
<dbReference type="InterPro" id="IPR025662">
    <property type="entry name" value="Sigma_54_int_dom_ATP-bd_1"/>
</dbReference>
<dbReference type="GO" id="GO:0005524">
    <property type="term" value="F:ATP binding"/>
    <property type="evidence" value="ECO:0007669"/>
    <property type="project" value="UniProtKB-KW"/>
</dbReference>